<feature type="transmembrane region" description="Helical" evidence="6">
    <location>
        <begin position="74"/>
        <end position="93"/>
    </location>
</feature>
<dbReference type="CDD" id="cd16914">
    <property type="entry name" value="EcfT"/>
    <property type="match status" value="1"/>
</dbReference>
<keyword evidence="5 6" id="KW-0472">Membrane</keyword>
<keyword evidence="3 6" id="KW-0812">Transmembrane</keyword>
<dbReference type="InterPro" id="IPR003339">
    <property type="entry name" value="ABC/ECF_trnsptr_transmembrane"/>
</dbReference>
<feature type="transmembrane region" description="Helical" evidence="6">
    <location>
        <begin position="26"/>
        <end position="45"/>
    </location>
</feature>
<feature type="transmembrane region" description="Helical" evidence="6">
    <location>
        <begin position="51"/>
        <end position="67"/>
    </location>
</feature>
<dbReference type="AlphaFoldDB" id="A0A840AHI4"/>
<evidence type="ECO:0000256" key="5">
    <source>
        <dbReference type="ARBA" id="ARBA00023136"/>
    </source>
</evidence>
<dbReference type="PANTHER" id="PTHR33514:SF13">
    <property type="entry name" value="PROTEIN ABCI12, CHLOROPLASTIC"/>
    <property type="match status" value="1"/>
</dbReference>
<evidence type="ECO:0000256" key="1">
    <source>
        <dbReference type="ARBA" id="ARBA00004141"/>
    </source>
</evidence>
<evidence type="ECO:0000313" key="7">
    <source>
        <dbReference type="EMBL" id="MBB3929012.1"/>
    </source>
</evidence>
<dbReference type="PANTHER" id="PTHR33514">
    <property type="entry name" value="PROTEIN ABCI12, CHLOROPLASTIC"/>
    <property type="match status" value="1"/>
</dbReference>
<evidence type="ECO:0000256" key="4">
    <source>
        <dbReference type="ARBA" id="ARBA00022989"/>
    </source>
</evidence>
<evidence type="ECO:0000256" key="6">
    <source>
        <dbReference type="SAM" id="Phobius"/>
    </source>
</evidence>
<evidence type="ECO:0000313" key="8">
    <source>
        <dbReference type="Proteomes" id="UP000553963"/>
    </source>
</evidence>
<protein>
    <submittedName>
        <fullName evidence="7">Energy-coupling factor transport system permease protein</fullName>
    </submittedName>
</protein>
<keyword evidence="8" id="KW-1185">Reference proteome</keyword>
<keyword evidence="4 6" id="KW-1133">Transmembrane helix</keyword>
<comment type="subcellular location">
    <subcellularLocation>
        <location evidence="1">Membrane</location>
        <topology evidence="1">Multi-pass membrane protein</topology>
    </subcellularLocation>
</comment>
<dbReference type="Pfam" id="PF02361">
    <property type="entry name" value="CbiQ"/>
    <property type="match status" value="1"/>
</dbReference>
<proteinExistence type="inferred from homology"/>
<sequence length="264" mass="28464">MASLTKKKSDKPSLLYTAGESFLHRANPLTSLCLLLWMLSAAIVLPTEGTATLTLAAIAVALVTGVGKKALKRLLITMVPIGIALTVVHGLLIDRQDFAALGPVQISASGLDYGLRVFMRVACMLMATLLFVTTTHPADMLKALDQRGVPAGIGYLIASPLLLIEPFTERARGIRDAQRVRGLNLTGSWKARAAALPVLLVPLITLALSDLDHRASVLSGRAFRAKPHRTVINAPPDSTLQIWVRRLLLLLAVLQLGLPLLWRL</sequence>
<name>A0A840AHI4_9HYPH</name>
<dbReference type="EMBL" id="JACIDS010000001">
    <property type="protein sequence ID" value="MBB3929012.1"/>
    <property type="molecule type" value="Genomic_DNA"/>
</dbReference>
<dbReference type="GO" id="GO:0005886">
    <property type="term" value="C:plasma membrane"/>
    <property type="evidence" value="ECO:0007669"/>
    <property type="project" value="UniProtKB-ARBA"/>
</dbReference>
<reference evidence="7 8" key="1">
    <citation type="submission" date="2020-08" db="EMBL/GenBank/DDBJ databases">
        <title>Genomic Encyclopedia of Type Strains, Phase IV (KMG-IV): sequencing the most valuable type-strain genomes for metagenomic binning, comparative biology and taxonomic classification.</title>
        <authorList>
            <person name="Goeker M."/>
        </authorList>
    </citation>
    <scope>NUCLEOTIDE SEQUENCE [LARGE SCALE GENOMIC DNA]</scope>
    <source>
        <strain evidence="7 8">DSM 25966</strain>
    </source>
</reference>
<gene>
    <name evidence="7" type="ORF">GGR25_000031</name>
</gene>
<organism evidence="7 8">
    <name type="scientific">Kaistia hirudinis</name>
    <dbReference type="NCBI Taxonomy" id="1293440"/>
    <lineage>
        <taxon>Bacteria</taxon>
        <taxon>Pseudomonadati</taxon>
        <taxon>Pseudomonadota</taxon>
        <taxon>Alphaproteobacteria</taxon>
        <taxon>Hyphomicrobiales</taxon>
        <taxon>Kaistiaceae</taxon>
        <taxon>Kaistia</taxon>
    </lineage>
</organism>
<evidence type="ECO:0000256" key="3">
    <source>
        <dbReference type="ARBA" id="ARBA00022692"/>
    </source>
</evidence>
<dbReference type="RefSeq" id="WP_183396716.1">
    <property type="nucleotide sequence ID" value="NZ_JACIDS010000001.1"/>
</dbReference>
<dbReference type="Proteomes" id="UP000553963">
    <property type="component" value="Unassembled WGS sequence"/>
</dbReference>
<evidence type="ECO:0000256" key="2">
    <source>
        <dbReference type="ARBA" id="ARBA00008564"/>
    </source>
</evidence>
<accession>A0A840AHI4</accession>
<comment type="caution">
    <text evidence="7">The sequence shown here is derived from an EMBL/GenBank/DDBJ whole genome shotgun (WGS) entry which is preliminary data.</text>
</comment>
<comment type="similarity">
    <text evidence="2">Belongs to the CbiQ family.</text>
</comment>
<feature type="transmembrane region" description="Helical" evidence="6">
    <location>
        <begin position="113"/>
        <end position="132"/>
    </location>
</feature>